<sequence>MRLILASSSPRRKEVMDKMGLDYEIIPSNFEENHSLHTNAIDLVEDFAIQKAADIFEKYTDAAVIGSDTIVLDPEGKLLGKPKTKDDAFGMVKSLQGKKSFVYTGVALLAPGKQYVGHKEASIFFKQMDDKQIQDYLDDPQADWMDKAGAYALQGRAATWIEGYEGEYSAILGLSEELVRQFLSELDKSVA</sequence>
<dbReference type="PANTHER" id="PTHR43213:SF5">
    <property type="entry name" value="BIFUNCTIONAL DTTP_UTP PYROPHOSPHATASE_METHYLTRANSFERASE PROTEIN-RELATED"/>
    <property type="match status" value="1"/>
</dbReference>
<gene>
    <name evidence="4" type="primary">maf</name>
    <name evidence="4" type="ORF">COV59_04330</name>
</gene>
<keyword evidence="2 3" id="KW-0378">Hydrolase</keyword>
<dbReference type="Gene3D" id="3.90.950.10">
    <property type="match status" value="1"/>
</dbReference>
<keyword evidence="3" id="KW-0963">Cytoplasm</keyword>
<comment type="catalytic activity">
    <reaction evidence="3">
        <text>UTP + H2O = UMP + diphosphate + H(+)</text>
        <dbReference type="Rhea" id="RHEA:29395"/>
        <dbReference type="ChEBI" id="CHEBI:15377"/>
        <dbReference type="ChEBI" id="CHEBI:15378"/>
        <dbReference type="ChEBI" id="CHEBI:33019"/>
        <dbReference type="ChEBI" id="CHEBI:46398"/>
        <dbReference type="ChEBI" id="CHEBI:57865"/>
        <dbReference type="EC" id="3.6.1.9"/>
    </reaction>
</comment>
<name>A0A2H0N6X0_9BACT</name>
<dbReference type="GO" id="GO:0036221">
    <property type="term" value="F:UTP diphosphatase activity"/>
    <property type="evidence" value="ECO:0007669"/>
    <property type="project" value="RHEA"/>
</dbReference>
<feature type="active site" description="Proton acceptor" evidence="3">
    <location>
        <position position="68"/>
    </location>
</feature>
<dbReference type="InterPro" id="IPR029001">
    <property type="entry name" value="ITPase-like_fam"/>
</dbReference>
<dbReference type="PIRSF" id="PIRSF006305">
    <property type="entry name" value="Maf"/>
    <property type="match status" value="1"/>
</dbReference>
<protein>
    <recommendedName>
        <fullName evidence="3">dTTP/UTP pyrophosphatase</fullName>
        <shortName evidence="3">dTTPase/UTPase</shortName>
        <ecNumber evidence="3">3.6.1.9</ecNumber>
    </recommendedName>
    <alternativeName>
        <fullName evidence="3">Nucleoside triphosphate pyrophosphatase</fullName>
    </alternativeName>
    <alternativeName>
        <fullName evidence="3">Nucleotide pyrophosphatase</fullName>
        <shortName evidence="3">Nucleotide PPase</shortName>
    </alternativeName>
</protein>
<evidence type="ECO:0000313" key="4">
    <source>
        <dbReference type="EMBL" id="PIR03865.1"/>
    </source>
</evidence>
<proteinExistence type="inferred from homology"/>
<dbReference type="CDD" id="cd00555">
    <property type="entry name" value="Maf"/>
    <property type="match status" value="1"/>
</dbReference>
<reference evidence="4 5" key="1">
    <citation type="submission" date="2017-09" db="EMBL/GenBank/DDBJ databases">
        <title>Depth-based differentiation of microbial function through sediment-hosted aquifers and enrichment of novel symbionts in the deep terrestrial subsurface.</title>
        <authorList>
            <person name="Probst A.J."/>
            <person name="Ladd B."/>
            <person name="Jarett J.K."/>
            <person name="Geller-Mcgrath D.E."/>
            <person name="Sieber C.M."/>
            <person name="Emerson J.B."/>
            <person name="Anantharaman K."/>
            <person name="Thomas B.C."/>
            <person name="Malmstrom R."/>
            <person name="Stieglmeier M."/>
            <person name="Klingl A."/>
            <person name="Woyke T."/>
            <person name="Ryan C.M."/>
            <person name="Banfield J.F."/>
        </authorList>
    </citation>
    <scope>NUCLEOTIDE SEQUENCE [LARGE SCALE GENOMIC DNA]</scope>
    <source>
        <strain evidence="4">CG11_big_fil_rev_8_21_14_0_20_39_34</strain>
    </source>
</reference>
<comment type="similarity">
    <text evidence="3">Belongs to the Maf family. YhdE subfamily.</text>
</comment>
<organism evidence="4 5">
    <name type="scientific">Candidatus Magasanikbacteria bacterium CG11_big_fil_rev_8_21_14_0_20_39_34</name>
    <dbReference type="NCBI Taxonomy" id="1974653"/>
    <lineage>
        <taxon>Bacteria</taxon>
        <taxon>Candidatus Magasanikiibacteriota</taxon>
    </lineage>
</organism>
<keyword evidence="3" id="KW-0546">Nucleotide metabolism</keyword>
<evidence type="ECO:0000313" key="5">
    <source>
        <dbReference type="Proteomes" id="UP000229600"/>
    </source>
</evidence>
<dbReference type="NCBIfam" id="TIGR00172">
    <property type="entry name" value="maf"/>
    <property type="match status" value="1"/>
</dbReference>
<comment type="caution">
    <text evidence="4">The sequence shown here is derived from an EMBL/GenBank/DDBJ whole genome shotgun (WGS) entry which is preliminary data.</text>
</comment>
<evidence type="ECO:0000256" key="2">
    <source>
        <dbReference type="ARBA" id="ARBA00022801"/>
    </source>
</evidence>
<dbReference type="GO" id="GO:0009117">
    <property type="term" value="P:nucleotide metabolic process"/>
    <property type="evidence" value="ECO:0007669"/>
    <property type="project" value="UniProtKB-KW"/>
</dbReference>
<accession>A0A2H0N6X0</accession>
<dbReference type="InterPro" id="IPR003697">
    <property type="entry name" value="Maf-like"/>
</dbReference>
<dbReference type="AlphaFoldDB" id="A0A2H0N6X0"/>
<comment type="caution">
    <text evidence="3">Lacks conserved residue(s) required for the propagation of feature annotation.</text>
</comment>
<evidence type="ECO:0000256" key="3">
    <source>
        <dbReference type="HAMAP-Rule" id="MF_00528"/>
    </source>
</evidence>
<feature type="site" description="Important for substrate specificity" evidence="3">
    <location>
        <position position="11"/>
    </location>
</feature>
<dbReference type="PANTHER" id="PTHR43213">
    <property type="entry name" value="BIFUNCTIONAL DTTP/UTP PYROPHOSPHATASE/METHYLTRANSFERASE PROTEIN-RELATED"/>
    <property type="match status" value="1"/>
</dbReference>
<feature type="site" description="Important for substrate specificity" evidence="3">
    <location>
        <position position="69"/>
    </location>
</feature>
<dbReference type="GO" id="GO:0005737">
    <property type="term" value="C:cytoplasm"/>
    <property type="evidence" value="ECO:0007669"/>
    <property type="project" value="UniProtKB-SubCell"/>
</dbReference>
<dbReference type="EMBL" id="PCWN01000008">
    <property type="protein sequence ID" value="PIR03865.1"/>
    <property type="molecule type" value="Genomic_DNA"/>
</dbReference>
<dbReference type="HAMAP" id="MF_00528">
    <property type="entry name" value="Maf"/>
    <property type="match status" value="1"/>
</dbReference>
<feature type="site" description="Important for substrate specificity" evidence="3">
    <location>
        <position position="154"/>
    </location>
</feature>
<dbReference type="Pfam" id="PF02545">
    <property type="entry name" value="Maf"/>
    <property type="match status" value="1"/>
</dbReference>
<evidence type="ECO:0000256" key="1">
    <source>
        <dbReference type="ARBA" id="ARBA00001968"/>
    </source>
</evidence>
<comment type="catalytic activity">
    <reaction evidence="3">
        <text>dTTP + H2O = dTMP + diphosphate + H(+)</text>
        <dbReference type="Rhea" id="RHEA:28534"/>
        <dbReference type="ChEBI" id="CHEBI:15377"/>
        <dbReference type="ChEBI" id="CHEBI:15378"/>
        <dbReference type="ChEBI" id="CHEBI:33019"/>
        <dbReference type="ChEBI" id="CHEBI:37568"/>
        <dbReference type="ChEBI" id="CHEBI:63528"/>
        <dbReference type="EC" id="3.6.1.9"/>
    </reaction>
</comment>
<dbReference type="Proteomes" id="UP000229600">
    <property type="component" value="Unassembled WGS sequence"/>
</dbReference>
<comment type="cofactor">
    <cofactor evidence="1 3">
        <name>a divalent metal cation</name>
        <dbReference type="ChEBI" id="CHEBI:60240"/>
    </cofactor>
</comment>
<dbReference type="GO" id="GO:0036218">
    <property type="term" value="F:dTTP diphosphatase activity"/>
    <property type="evidence" value="ECO:0007669"/>
    <property type="project" value="RHEA"/>
</dbReference>
<comment type="function">
    <text evidence="3">Nucleoside triphosphate pyrophosphatase that hydrolyzes dTTP and UTP. May have a dual role in cell division arrest and in preventing the incorporation of modified nucleotides into cellular nucleic acids.</text>
</comment>
<dbReference type="SUPFAM" id="SSF52972">
    <property type="entry name" value="ITPase-like"/>
    <property type="match status" value="1"/>
</dbReference>
<comment type="subcellular location">
    <subcellularLocation>
        <location evidence="3">Cytoplasm</location>
    </subcellularLocation>
</comment>
<dbReference type="EC" id="3.6.1.9" evidence="3"/>